<dbReference type="EMBL" id="JAUQUB010000001">
    <property type="protein sequence ID" value="MDO7881127.1"/>
    <property type="molecule type" value="Genomic_DNA"/>
</dbReference>
<evidence type="ECO:0000313" key="3">
    <source>
        <dbReference type="Proteomes" id="UP001241072"/>
    </source>
</evidence>
<protein>
    <submittedName>
        <fullName evidence="2">Glycosyltransferase family 2 protein</fullName>
    </submittedName>
</protein>
<dbReference type="InterPro" id="IPR001173">
    <property type="entry name" value="Glyco_trans_2-like"/>
</dbReference>
<dbReference type="InterPro" id="IPR050834">
    <property type="entry name" value="Glycosyltransf_2"/>
</dbReference>
<dbReference type="Proteomes" id="UP001241072">
    <property type="component" value="Unassembled WGS sequence"/>
</dbReference>
<evidence type="ECO:0000313" key="2">
    <source>
        <dbReference type="EMBL" id="MDO7881127.1"/>
    </source>
</evidence>
<reference evidence="2 3" key="1">
    <citation type="submission" date="2023-07" db="EMBL/GenBank/DDBJ databases">
        <title>Protaetiibacter sp. nov WY-16 isolated from soil.</title>
        <authorList>
            <person name="Liu B."/>
            <person name="Wan Y."/>
        </authorList>
    </citation>
    <scope>NUCLEOTIDE SEQUENCE [LARGE SCALE GENOMIC DNA]</scope>
    <source>
        <strain evidence="2 3">WY-16</strain>
    </source>
</reference>
<keyword evidence="3" id="KW-1185">Reference proteome</keyword>
<dbReference type="CDD" id="cd04196">
    <property type="entry name" value="GT_2_like_d"/>
    <property type="match status" value="1"/>
</dbReference>
<dbReference type="RefSeq" id="WP_305001542.1">
    <property type="nucleotide sequence ID" value="NZ_JAUQUB010000001.1"/>
</dbReference>
<dbReference type="Gene3D" id="3.90.550.10">
    <property type="entry name" value="Spore Coat Polysaccharide Biosynthesis Protein SpsA, Chain A"/>
    <property type="match status" value="1"/>
</dbReference>
<accession>A0ABT9BPA8</accession>
<dbReference type="PANTHER" id="PTHR43685:SF11">
    <property type="entry name" value="GLYCOSYLTRANSFERASE TAGX-RELATED"/>
    <property type="match status" value="1"/>
</dbReference>
<gene>
    <name evidence="2" type="ORF">Q5716_02690</name>
</gene>
<dbReference type="PANTHER" id="PTHR43685">
    <property type="entry name" value="GLYCOSYLTRANSFERASE"/>
    <property type="match status" value="1"/>
</dbReference>
<dbReference type="Pfam" id="PF00535">
    <property type="entry name" value="Glycos_transf_2"/>
    <property type="match status" value="1"/>
</dbReference>
<organism evidence="2 3">
    <name type="scientific">Antiquaquibacter soli</name>
    <dbReference type="NCBI Taxonomy" id="3064523"/>
    <lineage>
        <taxon>Bacteria</taxon>
        <taxon>Bacillati</taxon>
        <taxon>Actinomycetota</taxon>
        <taxon>Actinomycetes</taxon>
        <taxon>Micrococcales</taxon>
        <taxon>Microbacteriaceae</taxon>
        <taxon>Antiquaquibacter</taxon>
    </lineage>
</organism>
<proteinExistence type="predicted"/>
<name>A0ABT9BPA8_9MICO</name>
<dbReference type="InterPro" id="IPR029044">
    <property type="entry name" value="Nucleotide-diphossugar_trans"/>
</dbReference>
<sequence>MTRVSVALCTHNGARFVGAQVQSILLQSRVPEEIVLSDDASTDDSVDIVERAVAGTGVHLVVLRNPTALGYVANFEQALAATTGDLVALCDQDDVWHPNRIERALELFEADPELLLVHSDARLVDADGVPLGHTLFDALGLSPQERAEAASGDELAVLLRRNLVTGATAMVGRRAVDLAMPFPEHWVHDEWLAMIAVSAGTGILLDESLVDYRQHGSNQIGVTRLGLRGKIGRILEPRNGRNVYLEARARVLANRLHALGDAVRPDAVRRVDEKLEHLSVRATFARSRWRRIRPVLREVRTGRYARYSRGWGDVLRDLLQPAGVLPGVGGE</sequence>
<dbReference type="SUPFAM" id="SSF53448">
    <property type="entry name" value="Nucleotide-diphospho-sugar transferases"/>
    <property type="match status" value="1"/>
</dbReference>
<evidence type="ECO:0000259" key="1">
    <source>
        <dbReference type="Pfam" id="PF00535"/>
    </source>
</evidence>
<feature type="domain" description="Glycosyltransferase 2-like" evidence="1">
    <location>
        <begin position="5"/>
        <end position="117"/>
    </location>
</feature>
<comment type="caution">
    <text evidence="2">The sequence shown here is derived from an EMBL/GenBank/DDBJ whole genome shotgun (WGS) entry which is preliminary data.</text>
</comment>